<evidence type="ECO:0000313" key="10">
    <source>
        <dbReference type="Proteomes" id="UP000283523"/>
    </source>
</evidence>
<evidence type="ECO:0000256" key="4">
    <source>
        <dbReference type="ARBA" id="ARBA00016377"/>
    </source>
</evidence>
<dbReference type="RefSeq" id="WP_119670433.1">
    <property type="nucleotide sequence ID" value="NZ_QXED01000008.1"/>
</dbReference>
<protein>
    <recommendedName>
        <fullName evidence="4">GDP-mannose pyrophosphatase</fullName>
    </recommendedName>
    <alternativeName>
        <fullName evidence="6">GDP-mannose hydrolase</fullName>
    </alternativeName>
    <alternativeName>
        <fullName evidence="7">GDPMK</fullName>
    </alternativeName>
</protein>
<dbReference type="Gene3D" id="3.90.79.10">
    <property type="entry name" value="Nucleoside Triphosphate Pyrophosphohydrolase"/>
    <property type="match status" value="1"/>
</dbReference>
<dbReference type="InterPro" id="IPR000086">
    <property type="entry name" value="NUDIX_hydrolase_dom"/>
</dbReference>
<evidence type="ECO:0000259" key="8">
    <source>
        <dbReference type="PROSITE" id="PS51462"/>
    </source>
</evidence>
<dbReference type="GO" id="GO:0006753">
    <property type="term" value="P:nucleoside phosphate metabolic process"/>
    <property type="evidence" value="ECO:0007669"/>
    <property type="project" value="TreeGrafter"/>
</dbReference>
<evidence type="ECO:0000256" key="2">
    <source>
        <dbReference type="ARBA" id="ARBA00001946"/>
    </source>
</evidence>
<dbReference type="GO" id="GO:0019693">
    <property type="term" value="P:ribose phosphate metabolic process"/>
    <property type="evidence" value="ECO:0007669"/>
    <property type="project" value="TreeGrafter"/>
</dbReference>
<dbReference type="SUPFAM" id="SSF55811">
    <property type="entry name" value="Nudix"/>
    <property type="match status" value="1"/>
</dbReference>
<keyword evidence="5 9" id="KW-0378">Hydrolase</keyword>
<accession>A0A418M171</accession>
<dbReference type="PANTHER" id="PTHR11839:SF18">
    <property type="entry name" value="NUDIX HYDROLASE DOMAIN-CONTAINING PROTEIN"/>
    <property type="match status" value="1"/>
</dbReference>
<gene>
    <name evidence="9" type="ORF">DYU11_24805</name>
</gene>
<evidence type="ECO:0000313" key="9">
    <source>
        <dbReference type="EMBL" id="RIV19330.1"/>
    </source>
</evidence>
<evidence type="ECO:0000256" key="6">
    <source>
        <dbReference type="ARBA" id="ARBA00032162"/>
    </source>
</evidence>
<evidence type="ECO:0000256" key="7">
    <source>
        <dbReference type="ARBA" id="ARBA00032272"/>
    </source>
</evidence>
<comment type="cofactor">
    <cofactor evidence="2">
        <name>Mg(2+)</name>
        <dbReference type="ChEBI" id="CHEBI:18420"/>
    </cofactor>
</comment>
<dbReference type="EMBL" id="QXED01000008">
    <property type="protein sequence ID" value="RIV19330.1"/>
    <property type="molecule type" value="Genomic_DNA"/>
</dbReference>
<evidence type="ECO:0000256" key="3">
    <source>
        <dbReference type="ARBA" id="ARBA00007275"/>
    </source>
</evidence>
<name>A0A418M171_9BACT</name>
<organism evidence="9 10">
    <name type="scientific">Fibrisoma montanum</name>
    <dbReference type="NCBI Taxonomy" id="2305895"/>
    <lineage>
        <taxon>Bacteria</taxon>
        <taxon>Pseudomonadati</taxon>
        <taxon>Bacteroidota</taxon>
        <taxon>Cytophagia</taxon>
        <taxon>Cytophagales</taxon>
        <taxon>Spirosomataceae</taxon>
        <taxon>Fibrisoma</taxon>
    </lineage>
</organism>
<dbReference type="PROSITE" id="PS00893">
    <property type="entry name" value="NUDIX_BOX"/>
    <property type="match status" value="1"/>
</dbReference>
<dbReference type="AlphaFoldDB" id="A0A418M171"/>
<dbReference type="PANTHER" id="PTHR11839">
    <property type="entry name" value="UDP/ADP-SUGAR PYROPHOSPHATASE"/>
    <property type="match status" value="1"/>
</dbReference>
<comment type="similarity">
    <text evidence="3">Belongs to the Nudix hydrolase family. NudK subfamily.</text>
</comment>
<dbReference type="CDD" id="cd03424">
    <property type="entry name" value="NUDIX_ADPRase_Nudt5_UGPPase_Nudt14"/>
    <property type="match status" value="1"/>
</dbReference>
<dbReference type="InterPro" id="IPR020084">
    <property type="entry name" value="NUDIX_hydrolase_CS"/>
</dbReference>
<dbReference type="Pfam" id="PF00293">
    <property type="entry name" value="NUDIX"/>
    <property type="match status" value="1"/>
</dbReference>
<reference evidence="9 10" key="1">
    <citation type="submission" date="2018-08" db="EMBL/GenBank/DDBJ databases">
        <title>Fibrisoma montanum sp. nov., isolated from Danxia mountain soil.</title>
        <authorList>
            <person name="Huang Y."/>
        </authorList>
    </citation>
    <scope>NUCLEOTIDE SEQUENCE [LARGE SCALE GENOMIC DNA]</scope>
    <source>
        <strain evidence="9 10">HYT19</strain>
    </source>
</reference>
<comment type="caution">
    <text evidence="9">The sequence shown here is derived from an EMBL/GenBank/DDBJ whole genome shotgun (WGS) entry which is preliminary data.</text>
</comment>
<dbReference type="Proteomes" id="UP000283523">
    <property type="component" value="Unassembled WGS sequence"/>
</dbReference>
<dbReference type="GO" id="GO:0016787">
    <property type="term" value="F:hydrolase activity"/>
    <property type="evidence" value="ECO:0007669"/>
    <property type="project" value="UniProtKB-KW"/>
</dbReference>
<sequence>MAVVHEQASLPDDPAPFQVEQSEYVHRLPWFTVRKDAVRMAKGGYIPDYFILEYPDWLNVVAVTTDGQLILIRQYRHGIGGVHFELCAGVIDPGEEPLQAAQRELLEETGFGGGQWQLYLTLSANPGTHTNRTYCFLATGVERLQEQQLEITEEISVHVLSPEQVLAIINAGGMMQALHVAPLLKYCLTHV</sequence>
<comment type="catalytic activity">
    <reaction evidence="1">
        <text>GDP-alpha-D-mannose + H2O = alpha-D-mannose 1-phosphate + GMP + 2 H(+)</text>
        <dbReference type="Rhea" id="RHEA:27978"/>
        <dbReference type="ChEBI" id="CHEBI:15377"/>
        <dbReference type="ChEBI" id="CHEBI:15378"/>
        <dbReference type="ChEBI" id="CHEBI:57527"/>
        <dbReference type="ChEBI" id="CHEBI:58115"/>
        <dbReference type="ChEBI" id="CHEBI:58409"/>
    </reaction>
</comment>
<feature type="domain" description="Nudix hydrolase" evidence="8">
    <location>
        <begin position="53"/>
        <end position="182"/>
    </location>
</feature>
<evidence type="ECO:0000256" key="1">
    <source>
        <dbReference type="ARBA" id="ARBA00000847"/>
    </source>
</evidence>
<dbReference type="InterPro" id="IPR015797">
    <property type="entry name" value="NUDIX_hydrolase-like_dom_sf"/>
</dbReference>
<dbReference type="OrthoDB" id="9806150at2"/>
<evidence type="ECO:0000256" key="5">
    <source>
        <dbReference type="ARBA" id="ARBA00022801"/>
    </source>
</evidence>
<keyword evidence="10" id="KW-1185">Reference proteome</keyword>
<proteinExistence type="inferred from homology"/>
<dbReference type="PROSITE" id="PS51462">
    <property type="entry name" value="NUDIX"/>
    <property type="match status" value="1"/>
</dbReference>